<keyword evidence="1" id="KW-0808">Transferase</keyword>
<keyword evidence="2" id="KW-0418">Kinase</keyword>
<dbReference type="InterPro" id="IPR050201">
    <property type="entry name" value="Bacterial_glucokinase"/>
</dbReference>
<dbReference type="InterPro" id="IPR003836">
    <property type="entry name" value="Glucokinase"/>
</dbReference>
<dbReference type="Proteomes" id="UP001157355">
    <property type="component" value="Unassembled WGS sequence"/>
</dbReference>
<dbReference type="EMBL" id="BSPP01000001">
    <property type="protein sequence ID" value="GLS85054.1"/>
    <property type="molecule type" value="Genomic_DNA"/>
</dbReference>
<dbReference type="PANTHER" id="PTHR47690:SF1">
    <property type="entry name" value="GLUCOKINASE"/>
    <property type="match status" value="1"/>
</dbReference>
<dbReference type="GO" id="GO:0005829">
    <property type="term" value="C:cytosol"/>
    <property type="evidence" value="ECO:0007669"/>
    <property type="project" value="TreeGrafter"/>
</dbReference>
<accession>A0AA37WYV4</accession>
<evidence type="ECO:0000313" key="5">
    <source>
        <dbReference type="Proteomes" id="UP001157355"/>
    </source>
</evidence>
<reference evidence="4 5" key="1">
    <citation type="journal article" date="2014" name="Int. J. Syst. Evol. Microbiol.">
        <title>Complete genome sequence of Corynebacterium casei LMG S-19264T (=DSM 44701T), isolated from a smear-ripened cheese.</title>
        <authorList>
            <consortium name="US DOE Joint Genome Institute (JGI-PGF)"/>
            <person name="Walter F."/>
            <person name="Albersmeier A."/>
            <person name="Kalinowski J."/>
            <person name="Ruckert C."/>
        </authorList>
    </citation>
    <scope>NUCLEOTIDE SEQUENCE [LARGE SCALE GENOMIC DNA]</scope>
    <source>
        <strain evidence="4 5">NBRC 111766</strain>
    </source>
</reference>
<dbReference type="CDD" id="cd24008">
    <property type="entry name" value="ASKHA_NBD_GLK"/>
    <property type="match status" value="1"/>
</dbReference>
<sequence>MPTPLALVADIGGTNTRVALADGKVVRPASIRRYANAEFTSLEPVLARYMAEEGLKSVDGTCVAAAGPVRDGVAVMTNLSWVIDAALLIRATGAAQTAILNDLQAQGHALGHIAPEFLRPLIPGPQTAGAAMLVVGVGTGMNAAPVHDTAQGRLVAPSECGHIAMPVQTEQDFRLSRFVAHTGANAHGYAGVEDVLAGRGLERVHAFITTEAGALQDLKAADIMTALAAGEPLARETAKLYMHLLGQELGNLALIHLPFGGIYLIGGVARAMVPYMDEMNLTQAFRTKGRFAEFMQSFAVFAVEDDFAALTGCAAFLASGGRD</sequence>
<dbReference type="InterPro" id="IPR043129">
    <property type="entry name" value="ATPase_NBD"/>
</dbReference>
<evidence type="ECO:0000313" key="4">
    <source>
        <dbReference type="EMBL" id="GLS85054.1"/>
    </source>
</evidence>
<organism evidence="4 5">
    <name type="scientific">Cypionkella aquatica</name>
    <dbReference type="NCBI Taxonomy" id="1756042"/>
    <lineage>
        <taxon>Bacteria</taxon>
        <taxon>Pseudomonadati</taxon>
        <taxon>Pseudomonadota</taxon>
        <taxon>Alphaproteobacteria</taxon>
        <taxon>Rhodobacterales</taxon>
        <taxon>Paracoccaceae</taxon>
        <taxon>Cypionkella</taxon>
    </lineage>
</organism>
<dbReference type="GO" id="GO:0005524">
    <property type="term" value="F:ATP binding"/>
    <property type="evidence" value="ECO:0007669"/>
    <property type="project" value="InterPro"/>
</dbReference>
<dbReference type="GO" id="GO:0004340">
    <property type="term" value="F:glucokinase activity"/>
    <property type="evidence" value="ECO:0007669"/>
    <property type="project" value="InterPro"/>
</dbReference>
<dbReference type="SUPFAM" id="SSF53067">
    <property type="entry name" value="Actin-like ATPase domain"/>
    <property type="match status" value="1"/>
</dbReference>
<proteinExistence type="inferred from homology"/>
<dbReference type="Gene3D" id="3.40.367.20">
    <property type="match status" value="1"/>
</dbReference>
<keyword evidence="5" id="KW-1185">Reference proteome</keyword>
<dbReference type="Pfam" id="PF02685">
    <property type="entry name" value="Glucokinase"/>
    <property type="match status" value="1"/>
</dbReference>
<comment type="similarity">
    <text evidence="3">Belongs to the bacterial glucokinase family.</text>
</comment>
<dbReference type="PANTHER" id="PTHR47690">
    <property type="entry name" value="GLUCOKINASE"/>
    <property type="match status" value="1"/>
</dbReference>
<evidence type="ECO:0000256" key="3">
    <source>
        <dbReference type="RuleBase" id="RU004046"/>
    </source>
</evidence>
<dbReference type="GO" id="GO:0005536">
    <property type="term" value="F:D-glucose binding"/>
    <property type="evidence" value="ECO:0007669"/>
    <property type="project" value="InterPro"/>
</dbReference>
<comment type="caution">
    <text evidence="4">The sequence shown here is derived from an EMBL/GenBank/DDBJ whole genome shotgun (WGS) entry which is preliminary data.</text>
</comment>
<dbReference type="AlphaFoldDB" id="A0AA37WYV4"/>
<dbReference type="GO" id="GO:0006096">
    <property type="term" value="P:glycolytic process"/>
    <property type="evidence" value="ECO:0007669"/>
    <property type="project" value="InterPro"/>
</dbReference>
<evidence type="ECO:0000256" key="2">
    <source>
        <dbReference type="ARBA" id="ARBA00022777"/>
    </source>
</evidence>
<gene>
    <name evidence="4" type="primary">glk</name>
    <name evidence="4" type="ORF">GCM10010873_00270</name>
</gene>
<evidence type="ECO:0000256" key="1">
    <source>
        <dbReference type="ARBA" id="ARBA00022679"/>
    </source>
</evidence>
<protein>
    <submittedName>
        <fullName evidence="4">Glucokinase</fullName>
    </submittedName>
</protein>
<dbReference type="RefSeq" id="WP_284323291.1">
    <property type="nucleotide sequence ID" value="NZ_BSPP01000001.1"/>
</dbReference>
<dbReference type="Gene3D" id="3.30.420.40">
    <property type="match status" value="1"/>
</dbReference>
<name>A0AA37WYV4_9RHOB</name>